<protein>
    <submittedName>
        <fullName evidence="1">Uncharacterized protein</fullName>
    </submittedName>
</protein>
<reference evidence="2" key="1">
    <citation type="journal article" date="2012" name="Science">
        <title>The Paleozoic origin of enzymatic lignin decomposition reconstructed from 31 fungal genomes.</title>
        <authorList>
            <person name="Floudas D."/>
            <person name="Binder M."/>
            <person name="Riley R."/>
            <person name="Barry K."/>
            <person name="Blanchette R.A."/>
            <person name="Henrissat B."/>
            <person name="Martinez A.T."/>
            <person name="Otillar R."/>
            <person name="Spatafora J.W."/>
            <person name="Yadav J.S."/>
            <person name="Aerts A."/>
            <person name="Benoit I."/>
            <person name="Boyd A."/>
            <person name="Carlson A."/>
            <person name="Copeland A."/>
            <person name="Coutinho P.M."/>
            <person name="de Vries R.P."/>
            <person name="Ferreira P."/>
            <person name="Findley K."/>
            <person name="Foster B."/>
            <person name="Gaskell J."/>
            <person name="Glotzer D."/>
            <person name="Gorecki P."/>
            <person name="Heitman J."/>
            <person name="Hesse C."/>
            <person name="Hori C."/>
            <person name="Igarashi K."/>
            <person name="Jurgens J.A."/>
            <person name="Kallen N."/>
            <person name="Kersten P."/>
            <person name="Kohler A."/>
            <person name="Kuees U."/>
            <person name="Kumar T.K.A."/>
            <person name="Kuo A."/>
            <person name="LaButti K."/>
            <person name="Larrondo L.F."/>
            <person name="Lindquist E."/>
            <person name="Ling A."/>
            <person name="Lombard V."/>
            <person name="Lucas S."/>
            <person name="Lundell T."/>
            <person name="Martin R."/>
            <person name="McLaughlin D.J."/>
            <person name="Morgenstern I."/>
            <person name="Morin E."/>
            <person name="Murat C."/>
            <person name="Nagy L.G."/>
            <person name="Nolan M."/>
            <person name="Ohm R.A."/>
            <person name="Patyshakuliyeva A."/>
            <person name="Rokas A."/>
            <person name="Ruiz-Duenas F.J."/>
            <person name="Sabat G."/>
            <person name="Salamov A."/>
            <person name="Samejima M."/>
            <person name="Schmutz J."/>
            <person name="Slot J.C."/>
            <person name="St John F."/>
            <person name="Stenlid J."/>
            <person name="Sun H."/>
            <person name="Sun S."/>
            <person name="Syed K."/>
            <person name="Tsang A."/>
            <person name="Wiebenga A."/>
            <person name="Young D."/>
            <person name="Pisabarro A."/>
            <person name="Eastwood D.C."/>
            <person name="Martin F."/>
            <person name="Cullen D."/>
            <person name="Grigoriev I.V."/>
            <person name="Hibbett D.S."/>
        </authorList>
    </citation>
    <scope>NUCLEOTIDE SEQUENCE [LARGE SCALE GENOMIC DNA]</scope>
    <source>
        <strain evidence="2">FP-91666</strain>
    </source>
</reference>
<sequence>MGESGGFKSAGVNQSRGMKPPTESLQVIACYDLSKMMRKELEWWKRAIELVETLGMKLGEGSKEAMSITQLFVPVGSAGVSRSFGRPFITHRSEYELSMETDKKRGSRSCEDEDSVEGIPECEKLTKPRKGEVIFMHPRVLTVKIRSYAINFQSWSRSSATCDLVSLGYSIRAGILAEQE</sequence>
<name>R7RWN0_STEHR</name>
<accession>R7RWN0</accession>
<dbReference type="GeneID" id="18795880"/>
<organism evidence="1 2">
    <name type="scientific">Stereum hirsutum (strain FP-91666)</name>
    <name type="common">White-rot fungus</name>
    <dbReference type="NCBI Taxonomy" id="721885"/>
    <lineage>
        <taxon>Eukaryota</taxon>
        <taxon>Fungi</taxon>
        <taxon>Dikarya</taxon>
        <taxon>Basidiomycota</taxon>
        <taxon>Agaricomycotina</taxon>
        <taxon>Agaricomycetes</taxon>
        <taxon>Russulales</taxon>
        <taxon>Stereaceae</taxon>
        <taxon>Stereum</taxon>
    </lineage>
</organism>
<dbReference type="Proteomes" id="UP000053927">
    <property type="component" value="Unassembled WGS sequence"/>
</dbReference>
<evidence type="ECO:0000313" key="2">
    <source>
        <dbReference type="Proteomes" id="UP000053927"/>
    </source>
</evidence>
<dbReference type="AlphaFoldDB" id="R7RWN0"/>
<keyword evidence="2" id="KW-1185">Reference proteome</keyword>
<evidence type="ECO:0000313" key="1">
    <source>
        <dbReference type="EMBL" id="EIM79781.1"/>
    </source>
</evidence>
<proteinExistence type="predicted"/>
<gene>
    <name evidence="1" type="ORF">STEHIDRAFT_116264</name>
</gene>
<dbReference type="RefSeq" id="XP_007311099.1">
    <property type="nucleotide sequence ID" value="XM_007311037.1"/>
</dbReference>
<dbReference type="KEGG" id="shs:STEHIDRAFT_116264"/>
<dbReference type="EMBL" id="JH687401">
    <property type="protein sequence ID" value="EIM79781.1"/>
    <property type="molecule type" value="Genomic_DNA"/>
</dbReference>